<dbReference type="PANTHER" id="PTHR48090">
    <property type="entry name" value="UNDECAPRENYL-PHOSPHATE 4-DEOXY-4-FORMAMIDO-L-ARABINOSE TRANSFERASE-RELATED"/>
    <property type="match status" value="1"/>
</dbReference>
<dbReference type="InterPro" id="IPR029063">
    <property type="entry name" value="SAM-dependent_MTases_sf"/>
</dbReference>
<evidence type="ECO:0000259" key="2">
    <source>
        <dbReference type="Pfam" id="PF00535"/>
    </source>
</evidence>
<keyword evidence="3" id="KW-0489">Methyltransferase</keyword>
<organism evidence="3 4">
    <name type="scientific">Solirubrobacter deserti</name>
    <dbReference type="NCBI Taxonomy" id="2282478"/>
    <lineage>
        <taxon>Bacteria</taxon>
        <taxon>Bacillati</taxon>
        <taxon>Actinomycetota</taxon>
        <taxon>Thermoleophilia</taxon>
        <taxon>Solirubrobacterales</taxon>
        <taxon>Solirubrobacteraceae</taxon>
        <taxon>Solirubrobacter</taxon>
    </lineage>
</organism>
<gene>
    <name evidence="3" type="ORF">OJ962_02430</name>
</gene>
<feature type="domain" description="Glycosyltransferase 2-like" evidence="2">
    <location>
        <begin position="315"/>
        <end position="473"/>
    </location>
</feature>
<sequence length="558" mass="60963">MAVCRICSGELELRIRGNGAAPTAALFSPSAHAVGEHGDLLECRECGTIQQPVLPQGDALHDLYRDMRDDEYLAEEDGRRATANRLLDLIAAHRPTGRLLDVGCGHGLLLDEARRRGYDTVGLELSRETAAHARSLGLDVREVPLEAFTEGTNGDAPGAFDVVVLADVIEHLDDPVAAIDQCAALLRPGGVLCVVTPDPASPTARLAGARWWGFLPAHTVLLPRRTLRELLSAAGLVISDDVPFVRTFAAKRWVGGLAERLPQGDRLSALADRLPPVKLSLSLGDERVILAHRTPVRLAEQPLLQHSNGRAPIHVVLPAYKATRTIPDVVAEMPPQAADHALLIDDASPDETTDVALLHGLDVLRHPANRGYGASQKTGYTHALRAGAAVIVMVHADNQYDPGLVADMAEPILAGDADVVIGSRLLVDRAVAGGMPRWKWVGNRLLTGIENAVFGVRFSEYHTGYRAFSADFLRSIPFLRNSDDFVFDQEIFAQVLARKARVVEIPIPTRYFHEASSVDFVTSLRYAFKTLWVLARYRLDRRWALLRRPAAWLSPRDG</sequence>
<name>A0ABT4RCT5_9ACTN</name>
<proteinExistence type="inferred from homology"/>
<dbReference type="RefSeq" id="WP_270006159.1">
    <property type="nucleotide sequence ID" value="NZ_JAPCID010000003.1"/>
</dbReference>
<reference evidence="3" key="1">
    <citation type="submission" date="2022-10" db="EMBL/GenBank/DDBJ databases">
        <title>The WGS of Solirubrobacter sp. CPCC 204708.</title>
        <authorList>
            <person name="Jiang Z."/>
        </authorList>
    </citation>
    <scope>NUCLEOTIDE SEQUENCE</scope>
    <source>
        <strain evidence="3">CPCC 204708</strain>
    </source>
</reference>
<comment type="caution">
    <text evidence="3">The sequence shown here is derived from an EMBL/GenBank/DDBJ whole genome shotgun (WGS) entry which is preliminary data.</text>
</comment>
<evidence type="ECO:0000313" key="3">
    <source>
        <dbReference type="EMBL" id="MDA0136337.1"/>
    </source>
</evidence>
<keyword evidence="4" id="KW-1185">Reference proteome</keyword>
<dbReference type="Proteomes" id="UP001147700">
    <property type="component" value="Unassembled WGS sequence"/>
</dbReference>
<dbReference type="Pfam" id="PF00535">
    <property type="entry name" value="Glycos_transf_2"/>
    <property type="match status" value="1"/>
</dbReference>
<dbReference type="InterPro" id="IPR001173">
    <property type="entry name" value="Glyco_trans_2-like"/>
</dbReference>
<dbReference type="CDD" id="cd02440">
    <property type="entry name" value="AdoMet_MTases"/>
    <property type="match status" value="1"/>
</dbReference>
<dbReference type="GO" id="GO:0032259">
    <property type="term" value="P:methylation"/>
    <property type="evidence" value="ECO:0007669"/>
    <property type="project" value="UniProtKB-KW"/>
</dbReference>
<accession>A0ABT4RCT5</accession>
<comment type="similarity">
    <text evidence="1">Belongs to the glycosyltransferase 2 family.</text>
</comment>
<dbReference type="InterPro" id="IPR029044">
    <property type="entry name" value="Nucleotide-diphossugar_trans"/>
</dbReference>
<dbReference type="GO" id="GO:0008168">
    <property type="term" value="F:methyltransferase activity"/>
    <property type="evidence" value="ECO:0007669"/>
    <property type="project" value="UniProtKB-KW"/>
</dbReference>
<dbReference type="SUPFAM" id="SSF53335">
    <property type="entry name" value="S-adenosyl-L-methionine-dependent methyltransferases"/>
    <property type="match status" value="1"/>
</dbReference>
<evidence type="ECO:0000256" key="1">
    <source>
        <dbReference type="ARBA" id="ARBA00006739"/>
    </source>
</evidence>
<dbReference type="Gene3D" id="3.40.50.150">
    <property type="entry name" value="Vaccinia Virus protein VP39"/>
    <property type="match status" value="1"/>
</dbReference>
<evidence type="ECO:0000313" key="4">
    <source>
        <dbReference type="Proteomes" id="UP001147700"/>
    </source>
</evidence>
<protein>
    <submittedName>
        <fullName evidence="3">Methyltransferase domain-containing protein</fullName>
    </submittedName>
</protein>
<dbReference type="PANTHER" id="PTHR48090:SF7">
    <property type="entry name" value="RFBJ PROTEIN"/>
    <property type="match status" value="1"/>
</dbReference>
<dbReference type="InterPro" id="IPR050256">
    <property type="entry name" value="Glycosyltransferase_2"/>
</dbReference>
<dbReference type="EMBL" id="JAPCID010000003">
    <property type="protein sequence ID" value="MDA0136337.1"/>
    <property type="molecule type" value="Genomic_DNA"/>
</dbReference>
<dbReference type="Gene3D" id="3.90.550.10">
    <property type="entry name" value="Spore Coat Polysaccharide Biosynthesis Protein SpsA, Chain A"/>
    <property type="match status" value="1"/>
</dbReference>
<dbReference type="CDD" id="cd04179">
    <property type="entry name" value="DPM_DPG-synthase_like"/>
    <property type="match status" value="1"/>
</dbReference>
<keyword evidence="3" id="KW-0808">Transferase</keyword>
<dbReference type="SUPFAM" id="SSF53448">
    <property type="entry name" value="Nucleotide-diphospho-sugar transferases"/>
    <property type="match status" value="1"/>
</dbReference>
<dbReference type="Pfam" id="PF13489">
    <property type="entry name" value="Methyltransf_23"/>
    <property type="match status" value="1"/>
</dbReference>